<dbReference type="EC" id="2.1.2.2" evidence="4"/>
<feature type="site" description="Raises pKa of active site His" evidence="4">
    <location>
        <position position="144"/>
    </location>
</feature>
<reference evidence="6 9" key="1">
    <citation type="submission" date="2016-01" db="EMBL/GenBank/DDBJ databases">
        <title>Molecular Mechanisms for transfer of large genomic segments between Enterococcus faecium strains.</title>
        <authorList>
            <person name="Garcia-Solache M.A."/>
            <person name="Lebreton F."/>
            <person name="Mclaughlin R.E."/>
            <person name="Whiteaker J.D."/>
            <person name="Gilmore M.S."/>
            <person name="Rice L.B."/>
        </authorList>
    </citation>
    <scope>NUCLEOTIDE SEQUENCE [LARGE SCALE GENOMIC DNA]</scope>
    <source>
        <strain evidence="6 9">D344RRF x C68</strain>
    </source>
</reference>
<sequence>MRIAVFASGNGSNFQALADYLSKKGLEASIDWLFCDQPEAYVLKRATALSVPADCFSPKEFDSKKEYEEAILHKLKEKKIDLIVLAGYMRIIGPVLLENYDKRIINIHPSLLPAFPGLHGIRDAFEAGVKETGVTIHYIDQGVDTGPIIRQEKVRIEQEDTFDSLEGKIHRVEHRIYPEVISEIIENGGYLK</sequence>
<dbReference type="Proteomes" id="UP000289562">
    <property type="component" value="Unassembled WGS sequence"/>
</dbReference>
<dbReference type="GO" id="GO:0005829">
    <property type="term" value="C:cytosol"/>
    <property type="evidence" value="ECO:0007669"/>
    <property type="project" value="TreeGrafter"/>
</dbReference>
<evidence type="ECO:0000313" key="10">
    <source>
        <dbReference type="Proteomes" id="UP000289562"/>
    </source>
</evidence>
<dbReference type="GO" id="GO:0006189">
    <property type="term" value="P:'de novo' IMP biosynthetic process"/>
    <property type="evidence" value="ECO:0007669"/>
    <property type="project" value="UniProtKB-UniRule"/>
</dbReference>
<evidence type="ECO:0000313" key="9">
    <source>
        <dbReference type="Proteomes" id="UP000070452"/>
    </source>
</evidence>
<feature type="binding site" evidence="4">
    <location>
        <begin position="89"/>
        <end position="92"/>
    </location>
    <ligand>
        <name>(6R)-10-formyltetrahydrofolate</name>
        <dbReference type="ChEBI" id="CHEBI:195366"/>
    </ligand>
</feature>
<organism evidence="6 9">
    <name type="scientific">Enterococcus faecium</name>
    <name type="common">Streptococcus faecium</name>
    <dbReference type="NCBI Taxonomy" id="1352"/>
    <lineage>
        <taxon>Bacteria</taxon>
        <taxon>Bacillati</taxon>
        <taxon>Bacillota</taxon>
        <taxon>Bacilli</taxon>
        <taxon>Lactobacillales</taxon>
        <taxon>Enterococcaceae</taxon>
        <taxon>Enterococcus</taxon>
    </lineage>
</organism>
<evidence type="ECO:0000313" key="6">
    <source>
        <dbReference type="EMBL" id="KWX16525.1"/>
    </source>
</evidence>
<dbReference type="InterPro" id="IPR004607">
    <property type="entry name" value="GART"/>
</dbReference>
<feature type="domain" description="Formyl transferase N-terminal" evidence="5">
    <location>
        <begin position="1"/>
        <end position="181"/>
    </location>
</feature>
<dbReference type="EMBL" id="LRHK01000005">
    <property type="protein sequence ID" value="KWX16525.1"/>
    <property type="molecule type" value="Genomic_DNA"/>
</dbReference>
<dbReference type="UniPathway" id="UPA00074">
    <property type="reaction ID" value="UER00126"/>
</dbReference>
<reference evidence="8 10" key="2">
    <citation type="submission" date="2017-12" db="EMBL/GenBank/DDBJ databases">
        <title>A pool of 800 enterococci isolated from chicken carcass rinse samples from New Zealand.</title>
        <authorList>
            <person name="Zhang J."/>
            <person name="Rogers L."/>
            <person name="Midwinter A."/>
            <person name="French N."/>
        </authorList>
    </citation>
    <scope>NUCLEOTIDE SEQUENCE [LARGE SCALE GENOMIC DNA]</scope>
    <source>
        <strain evidence="8 10">EN697</strain>
    </source>
</reference>
<reference evidence="7" key="3">
    <citation type="submission" date="2023-03" db="EMBL/GenBank/DDBJ databases">
        <authorList>
            <person name="Shen W."/>
            <person name="Cai J."/>
        </authorList>
    </citation>
    <scope>NUCLEOTIDE SEQUENCE</scope>
    <source>
        <strain evidence="7">B1010-2</strain>
    </source>
</reference>
<dbReference type="SUPFAM" id="SSF53328">
    <property type="entry name" value="Formyltransferase"/>
    <property type="match status" value="1"/>
</dbReference>
<gene>
    <name evidence="4 7" type="primary">purN</name>
    <name evidence="6" type="ORF">AWT83_13440</name>
    <name evidence="8" type="ORF">CYQ77_02110</name>
    <name evidence="7" type="ORF">P6Z85_02440</name>
</gene>
<dbReference type="Proteomes" id="UP001260956">
    <property type="component" value="Unassembled WGS sequence"/>
</dbReference>
<evidence type="ECO:0000256" key="2">
    <source>
        <dbReference type="ARBA" id="ARBA00022679"/>
    </source>
</evidence>
<keyword evidence="3 4" id="KW-0658">Purine biosynthesis</keyword>
<dbReference type="PANTHER" id="PTHR43369:SF2">
    <property type="entry name" value="PHOSPHORIBOSYLGLYCINAMIDE FORMYLTRANSFERASE"/>
    <property type="match status" value="1"/>
</dbReference>
<evidence type="ECO:0000256" key="1">
    <source>
        <dbReference type="ARBA" id="ARBA00005054"/>
    </source>
</evidence>
<evidence type="ECO:0000313" key="8">
    <source>
        <dbReference type="EMBL" id="RXU91117.1"/>
    </source>
</evidence>
<comment type="caution">
    <text evidence="6">The sequence shown here is derived from an EMBL/GenBank/DDBJ whole genome shotgun (WGS) entry which is preliminary data.</text>
</comment>
<dbReference type="EMBL" id="PJVH01000004">
    <property type="protein sequence ID" value="RXU91117.1"/>
    <property type="molecule type" value="Genomic_DNA"/>
</dbReference>
<evidence type="ECO:0000259" key="5">
    <source>
        <dbReference type="Pfam" id="PF00551"/>
    </source>
</evidence>
<evidence type="ECO:0000256" key="4">
    <source>
        <dbReference type="HAMAP-Rule" id="MF_01930"/>
    </source>
</evidence>
<accession>A0A132P2I2</accession>
<dbReference type="FunFam" id="3.40.50.170:FF:000007">
    <property type="entry name" value="Phosphoribosylglycinamide formyltransferase"/>
    <property type="match status" value="1"/>
</dbReference>
<dbReference type="Proteomes" id="UP000070452">
    <property type="component" value="Unassembled WGS sequence"/>
</dbReference>
<dbReference type="RefSeq" id="WP_002299006.1">
    <property type="nucleotide sequence ID" value="NZ_AP019394.1"/>
</dbReference>
<dbReference type="InterPro" id="IPR036477">
    <property type="entry name" value="Formyl_transf_N_sf"/>
</dbReference>
<name>A0A132P2I2_ENTFC</name>
<feature type="binding site" evidence="4">
    <location>
        <begin position="11"/>
        <end position="13"/>
    </location>
    <ligand>
        <name>N(1)-(5-phospho-beta-D-ribosyl)glycinamide</name>
        <dbReference type="ChEBI" id="CHEBI:143788"/>
    </ligand>
</feature>
<comment type="catalytic activity">
    <reaction evidence="4">
        <text>N(1)-(5-phospho-beta-D-ribosyl)glycinamide + (6R)-10-formyltetrahydrofolate = N(2)-formyl-N(1)-(5-phospho-beta-D-ribosyl)glycinamide + (6S)-5,6,7,8-tetrahydrofolate + H(+)</text>
        <dbReference type="Rhea" id="RHEA:15053"/>
        <dbReference type="ChEBI" id="CHEBI:15378"/>
        <dbReference type="ChEBI" id="CHEBI:57453"/>
        <dbReference type="ChEBI" id="CHEBI:143788"/>
        <dbReference type="ChEBI" id="CHEBI:147286"/>
        <dbReference type="ChEBI" id="CHEBI:195366"/>
        <dbReference type="EC" id="2.1.2.2"/>
    </reaction>
</comment>
<protein>
    <recommendedName>
        <fullName evidence="4">Phosphoribosylglycinamide formyltransferase</fullName>
        <ecNumber evidence="4">2.1.2.2</ecNumber>
    </recommendedName>
    <alternativeName>
        <fullName evidence="4">5'-phosphoribosylglycinamide transformylase</fullName>
    </alternativeName>
    <alternativeName>
        <fullName evidence="4">GAR transformylase</fullName>
        <shortName evidence="4">GART</shortName>
    </alternativeName>
</protein>
<dbReference type="Gene3D" id="3.40.50.170">
    <property type="entry name" value="Formyl transferase, N-terminal domain"/>
    <property type="match status" value="1"/>
</dbReference>
<dbReference type="AlphaFoldDB" id="A0A132P2I2"/>
<dbReference type="Pfam" id="PF00551">
    <property type="entry name" value="Formyl_trans_N"/>
    <property type="match status" value="1"/>
</dbReference>
<dbReference type="EMBL" id="JARPTX010000005">
    <property type="protein sequence ID" value="MDT2369046.1"/>
    <property type="molecule type" value="Genomic_DNA"/>
</dbReference>
<comment type="pathway">
    <text evidence="1 4">Purine metabolism; IMP biosynthesis via de novo pathway; N(2)-formyl-N(1)-(5-phospho-D-ribosyl)glycinamide from N(1)-(5-phospho-D-ribosyl)glycinamide (10-formyl THF route): step 1/1.</text>
</comment>
<proteinExistence type="inferred from homology"/>
<dbReference type="NCBIfam" id="TIGR00639">
    <property type="entry name" value="PurN"/>
    <property type="match status" value="1"/>
</dbReference>
<evidence type="ECO:0000313" key="7">
    <source>
        <dbReference type="EMBL" id="MDT2369046.1"/>
    </source>
</evidence>
<feature type="active site" description="Proton donor" evidence="4">
    <location>
        <position position="108"/>
    </location>
</feature>
<dbReference type="InterPro" id="IPR002376">
    <property type="entry name" value="Formyl_transf_N"/>
</dbReference>
<dbReference type="PANTHER" id="PTHR43369">
    <property type="entry name" value="PHOSPHORIBOSYLGLYCINAMIDE FORMYLTRANSFERASE"/>
    <property type="match status" value="1"/>
</dbReference>
<dbReference type="CDD" id="cd08645">
    <property type="entry name" value="FMT_core_GART"/>
    <property type="match status" value="1"/>
</dbReference>
<dbReference type="HAMAP" id="MF_01930">
    <property type="entry name" value="PurN"/>
    <property type="match status" value="1"/>
</dbReference>
<evidence type="ECO:0000256" key="3">
    <source>
        <dbReference type="ARBA" id="ARBA00022755"/>
    </source>
</evidence>
<feature type="binding site" evidence="4">
    <location>
        <position position="64"/>
    </location>
    <ligand>
        <name>(6R)-10-formyltetrahydrofolate</name>
        <dbReference type="ChEBI" id="CHEBI:195366"/>
    </ligand>
</feature>
<comment type="similarity">
    <text evidence="4">Belongs to the GART family.</text>
</comment>
<keyword evidence="2 4" id="KW-0808">Transferase</keyword>
<feature type="binding site" evidence="4">
    <location>
        <position position="106"/>
    </location>
    <ligand>
        <name>(6R)-10-formyltetrahydrofolate</name>
        <dbReference type="ChEBI" id="CHEBI:195366"/>
    </ligand>
</feature>
<comment type="function">
    <text evidence="4">Catalyzes the transfer of a formyl group from 10-formyltetrahydrofolate to 5-phospho-ribosyl-glycinamide (GAR), producing 5-phospho-ribosyl-N-formylglycinamide (FGAR) and tetrahydrofolate.</text>
</comment>
<dbReference type="GO" id="GO:0004644">
    <property type="term" value="F:phosphoribosylglycinamide formyltransferase activity"/>
    <property type="evidence" value="ECO:0007669"/>
    <property type="project" value="UniProtKB-UniRule"/>
</dbReference>